<evidence type="ECO:0000256" key="9">
    <source>
        <dbReference type="SAM" id="SignalP"/>
    </source>
</evidence>
<feature type="chain" id="PRO_5019857881" description="Ig-like domain-containing protein" evidence="9">
    <location>
        <begin position="17"/>
        <end position="352"/>
    </location>
</feature>
<evidence type="ECO:0000259" key="10">
    <source>
        <dbReference type="PROSITE" id="PS50835"/>
    </source>
</evidence>
<keyword evidence="7" id="KW-0325">Glycoprotein</keyword>
<dbReference type="InterPro" id="IPR007110">
    <property type="entry name" value="Ig-like_dom"/>
</dbReference>
<evidence type="ECO:0000313" key="11">
    <source>
        <dbReference type="EMBL" id="TDH07389.1"/>
    </source>
</evidence>
<organism evidence="11 12">
    <name type="scientific">Perca flavescens</name>
    <name type="common">American yellow perch</name>
    <name type="synonym">Morone flavescens</name>
    <dbReference type="NCBI Taxonomy" id="8167"/>
    <lineage>
        <taxon>Eukaryota</taxon>
        <taxon>Metazoa</taxon>
        <taxon>Chordata</taxon>
        <taxon>Craniata</taxon>
        <taxon>Vertebrata</taxon>
        <taxon>Euteleostomi</taxon>
        <taxon>Actinopterygii</taxon>
        <taxon>Neopterygii</taxon>
        <taxon>Teleostei</taxon>
        <taxon>Neoteleostei</taxon>
        <taxon>Acanthomorphata</taxon>
        <taxon>Eupercaria</taxon>
        <taxon>Perciformes</taxon>
        <taxon>Percoidei</taxon>
        <taxon>Percidae</taxon>
        <taxon>Percinae</taxon>
        <taxon>Perca</taxon>
    </lineage>
</organism>
<feature type="transmembrane region" description="Helical" evidence="8">
    <location>
        <begin position="260"/>
        <end position="282"/>
    </location>
</feature>
<gene>
    <name evidence="11" type="ORF">EPR50_G00105560</name>
</gene>
<keyword evidence="3 9" id="KW-0732">Signal</keyword>
<dbReference type="InterPro" id="IPR013106">
    <property type="entry name" value="Ig_V-set"/>
</dbReference>
<feature type="domain" description="Ig-like" evidence="10">
    <location>
        <begin position="26"/>
        <end position="117"/>
    </location>
</feature>
<protein>
    <recommendedName>
        <fullName evidence="10">Ig-like domain-containing protein</fullName>
    </recommendedName>
</protein>
<dbReference type="InterPro" id="IPR013783">
    <property type="entry name" value="Ig-like_fold"/>
</dbReference>
<evidence type="ECO:0000256" key="3">
    <source>
        <dbReference type="ARBA" id="ARBA00022729"/>
    </source>
</evidence>
<keyword evidence="2" id="KW-1003">Cell membrane</keyword>
<dbReference type="EMBL" id="SCKG01000010">
    <property type="protein sequence ID" value="TDH07389.1"/>
    <property type="molecule type" value="Genomic_DNA"/>
</dbReference>
<evidence type="ECO:0000256" key="2">
    <source>
        <dbReference type="ARBA" id="ARBA00022475"/>
    </source>
</evidence>
<evidence type="ECO:0000256" key="5">
    <source>
        <dbReference type="ARBA" id="ARBA00023136"/>
    </source>
</evidence>
<dbReference type="PANTHER" id="PTHR19433:SF133">
    <property type="entry name" value="IMMUNE-TYPE RECEPTOR 5 PRECURSOR-RELATED"/>
    <property type="match status" value="1"/>
</dbReference>
<dbReference type="Proteomes" id="UP000295070">
    <property type="component" value="Chromosome 10"/>
</dbReference>
<keyword evidence="8" id="KW-1133">Transmembrane helix</keyword>
<dbReference type="Pfam" id="PF07686">
    <property type="entry name" value="V-set"/>
    <property type="match status" value="2"/>
</dbReference>
<accession>A0A484CWT9</accession>
<dbReference type="CDD" id="cd00099">
    <property type="entry name" value="IgV"/>
    <property type="match status" value="2"/>
</dbReference>
<sequence length="352" mass="38887">MIILWITLLLLHQGYALISVITVQLGKPATFTCVLPDSEYSNTRVKWYKQSFGDTLTLIATLMKGTANPIFETGFPPSRFNANHTTTKSSLTILKTIQEDEALYHCAFSSWSKDQFSGTYLFLKGNTQRTSNYTVVQQPTVSDPVHPGDSVTLQCSVLSDSENKSCPDEHSVHWFGVKSHKSHPHIIYTDENGHDGCDKISDTQKSCVYRFSKNVSSSDAGTYYCAVASCGEILFGDGTKLDIEGTGAWSFGIIQTDNTFLLLLCAVLSISVIVIAVLIYAIKNNKCGYCNNKASVSLQENVAKRNLTRDEDPWIYSAVVFTVMKTGSGETRDAKAVERERIYTAVKAFGLD</sequence>
<proteinExistence type="predicted"/>
<evidence type="ECO:0000313" key="12">
    <source>
        <dbReference type="Proteomes" id="UP000295070"/>
    </source>
</evidence>
<dbReference type="SMART" id="SM00406">
    <property type="entry name" value="IGv"/>
    <property type="match status" value="2"/>
</dbReference>
<dbReference type="InterPro" id="IPR003599">
    <property type="entry name" value="Ig_sub"/>
</dbReference>
<keyword evidence="12" id="KW-1185">Reference proteome</keyword>
<keyword evidence="6" id="KW-1015">Disulfide bond</keyword>
<comment type="subcellular location">
    <subcellularLocation>
        <location evidence="1">Cell membrane</location>
    </subcellularLocation>
</comment>
<evidence type="ECO:0000256" key="7">
    <source>
        <dbReference type="ARBA" id="ARBA00023180"/>
    </source>
</evidence>
<keyword evidence="5 8" id="KW-0472">Membrane</keyword>
<dbReference type="PROSITE" id="PS50835">
    <property type="entry name" value="IG_LIKE"/>
    <property type="match status" value="2"/>
</dbReference>
<name>A0A484CWT9_PERFV</name>
<dbReference type="PANTHER" id="PTHR19433">
    <property type="entry name" value="T-CELL RECEPTOR ALPHA CHAIN V REGION-RELATED"/>
    <property type="match status" value="1"/>
</dbReference>
<reference evidence="11 12" key="1">
    <citation type="submission" date="2019-01" db="EMBL/GenBank/DDBJ databases">
        <title>A chromosome-scale genome assembly of the yellow perch, Perca flavescens.</title>
        <authorList>
            <person name="Feron R."/>
            <person name="Morvezen R."/>
            <person name="Bestin A."/>
            <person name="Haffray P."/>
            <person name="Klopp C."/>
            <person name="Zahm M."/>
            <person name="Cabau C."/>
            <person name="Roques C."/>
            <person name="Donnadieu C."/>
            <person name="Bouchez O."/>
            <person name="Christie M."/>
            <person name="Larson W."/>
            <person name="Guiguen Y."/>
        </authorList>
    </citation>
    <scope>NUCLEOTIDE SEQUENCE [LARGE SCALE GENOMIC DNA]</scope>
    <source>
        <strain evidence="11">YP-PL-M2</strain>
        <tissue evidence="11">Blood</tissue>
    </source>
</reference>
<dbReference type="InterPro" id="IPR052051">
    <property type="entry name" value="TCR_complex_component"/>
</dbReference>
<feature type="domain" description="Ig-like" evidence="10">
    <location>
        <begin position="133"/>
        <end position="227"/>
    </location>
</feature>
<keyword evidence="8" id="KW-0812">Transmembrane</keyword>
<comment type="caution">
    <text evidence="11">The sequence shown here is derived from an EMBL/GenBank/DDBJ whole genome shotgun (WGS) entry which is preliminary data.</text>
</comment>
<dbReference type="AlphaFoldDB" id="A0A484CWT9"/>
<dbReference type="GO" id="GO:0002376">
    <property type="term" value="P:immune system process"/>
    <property type="evidence" value="ECO:0007669"/>
    <property type="project" value="UniProtKB-KW"/>
</dbReference>
<evidence type="ECO:0000256" key="4">
    <source>
        <dbReference type="ARBA" id="ARBA00022859"/>
    </source>
</evidence>
<feature type="signal peptide" evidence="9">
    <location>
        <begin position="1"/>
        <end position="16"/>
    </location>
</feature>
<dbReference type="SMART" id="SM00409">
    <property type="entry name" value="IG"/>
    <property type="match status" value="2"/>
</dbReference>
<dbReference type="GO" id="GO:0005886">
    <property type="term" value="C:plasma membrane"/>
    <property type="evidence" value="ECO:0007669"/>
    <property type="project" value="UniProtKB-SubCell"/>
</dbReference>
<dbReference type="GO" id="GO:0009617">
    <property type="term" value="P:response to bacterium"/>
    <property type="evidence" value="ECO:0007669"/>
    <property type="project" value="TreeGrafter"/>
</dbReference>
<dbReference type="InterPro" id="IPR036179">
    <property type="entry name" value="Ig-like_dom_sf"/>
</dbReference>
<evidence type="ECO:0000256" key="1">
    <source>
        <dbReference type="ARBA" id="ARBA00004236"/>
    </source>
</evidence>
<dbReference type="SUPFAM" id="SSF48726">
    <property type="entry name" value="Immunoglobulin"/>
    <property type="match status" value="2"/>
</dbReference>
<dbReference type="Gene3D" id="2.60.40.10">
    <property type="entry name" value="Immunoglobulins"/>
    <property type="match status" value="2"/>
</dbReference>
<evidence type="ECO:0000256" key="8">
    <source>
        <dbReference type="SAM" id="Phobius"/>
    </source>
</evidence>
<keyword evidence="4" id="KW-0391">Immunity</keyword>
<evidence type="ECO:0000256" key="6">
    <source>
        <dbReference type="ARBA" id="ARBA00023157"/>
    </source>
</evidence>